<dbReference type="EMBL" id="SOPW01000012">
    <property type="protein sequence ID" value="TFB18921.1"/>
    <property type="molecule type" value="Genomic_DNA"/>
</dbReference>
<evidence type="ECO:0000256" key="3">
    <source>
        <dbReference type="ARBA" id="ARBA00022475"/>
    </source>
</evidence>
<dbReference type="Pfam" id="PF04290">
    <property type="entry name" value="DctQ"/>
    <property type="match status" value="1"/>
</dbReference>
<evidence type="ECO:0000313" key="12">
    <source>
        <dbReference type="Proteomes" id="UP000297975"/>
    </source>
</evidence>
<evidence type="ECO:0000256" key="5">
    <source>
        <dbReference type="ARBA" id="ARBA00022692"/>
    </source>
</evidence>
<feature type="transmembrane region" description="Helical" evidence="9">
    <location>
        <begin position="145"/>
        <end position="163"/>
    </location>
</feature>
<evidence type="ECO:0000259" key="10">
    <source>
        <dbReference type="Pfam" id="PF04290"/>
    </source>
</evidence>
<comment type="similarity">
    <text evidence="8">Belongs to the TRAP transporter small permease family.</text>
</comment>
<dbReference type="PANTHER" id="PTHR35011">
    <property type="entry name" value="2,3-DIKETO-L-GULONATE TRAP TRANSPORTER SMALL PERMEASE PROTEIN YIAM"/>
    <property type="match status" value="1"/>
</dbReference>
<keyword evidence="12" id="KW-1185">Reference proteome</keyword>
<dbReference type="GO" id="GO:0015740">
    <property type="term" value="P:C4-dicarboxylate transport"/>
    <property type="evidence" value="ECO:0007669"/>
    <property type="project" value="TreeGrafter"/>
</dbReference>
<keyword evidence="3" id="KW-1003">Cell membrane</keyword>
<dbReference type="Proteomes" id="UP000297975">
    <property type="component" value="Unassembled WGS sequence"/>
</dbReference>
<protein>
    <submittedName>
        <fullName evidence="11">TRAP transporter small permease</fullName>
    </submittedName>
</protein>
<name>A0A4Y8IHU3_9BACI</name>
<evidence type="ECO:0000256" key="4">
    <source>
        <dbReference type="ARBA" id="ARBA00022519"/>
    </source>
</evidence>
<dbReference type="InterPro" id="IPR007387">
    <property type="entry name" value="TRAP_DctQ"/>
</dbReference>
<evidence type="ECO:0000256" key="2">
    <source>
        <dbReference type="ARBA" id="ARBA00022448"/>
    </source>
</evidence>
<accession>A0A4Y8IHU3</accession>
<organism evidence="11 12">
    <name type="scientific">Filobacillus milosensis</name>
    <dbReference type="NCBI Taxonomy" id="94137"/>
    <lineage>
        <taxon>Bacteria</taxon>
        <taxon>Bacillati</taxon>
        <taxon>Bacillota</taxon>
        <taxon>Bacilli</taxon>
        <taxon>Bacillales</taxon>
        <taxon>Bacillaceae</taxon>
        <taxon>Filobacillus</taxon>
    </lineage>
</organism>
<evidence type="ECO:0000256" key="7">
    <source>
        <dbReference type="ARBA" id="ARBA00023136"/>
    </source>
</evidence>
<evidence type="ECO:0000256" key="6">
    <source>
        <dbReference type="ARBA" id="ARBA00022989"/>
    </source>
</evidence>
<evidence type="ECO:0000256" key="8">
    <source>
        <dbReference type="ARBA" id="ARBA00038436"/>
    </source>
</evidence>
<evidence type="ECO:0000256" key="1">
    <source>
        <dbReference type="ARBA" id="ARBA00004429"/>
    </source>
</evidence>
<gene>
    <name evidence="11" type="ORF">E3U55_11665</name>
</gene>
<feature type="transmembrane region" description="Helical" evidence="9">
    <location>
        <begin position="103"/>
        <end position="125"/>
    </location>
</feature>
<reference evidence="11 12" key="1">
    <citation type="submission" date="2019-03" db="EMBL/GenBank/DDBJ databases">
        <authorList>
            <person name="He R.-H."/>
        </authorList>
    </citation>
    <scope>NUCLEOTIDE SEQUENCE [LARGE SCALE GENOMIC DNA]</scope>
    <source>
        <strain evidence="12">SH 714</strain>
    </source>
</reference>
<evidence type="ECO:0000313" key="11">
    <source>
        <dbReference type="EMBL" id="TFB18921.1"/>
    </source>
</evidence>
<keyword evidence="2" id="KW-0813">Transport</keyword>
<dbReference type="AlphaFoldDB" id="A0A4Y8IHU3"/>
<keyword evidence="7 9" id="KW-0472">Membrane</keyword>
<dbReference type="GO" id="GO:0022857">
    <property type="term" value="F:transmembrane transporter activity"/>
    <property type="evidence" value="ECO:0007669"/>
    <property type="project" value="TreeGrafter"/>
</dbReference>
<dbReference type="InterPro" id="IPR055348">
    <property type="entry name" value="DctQ"/>
</dbReference>
<feature type="transmembrane region" description="Helical" evidence="9">
    <location>
        <begin position="60"/>
        <end position="82"/>
    </location>
</feature>
<dbReference type="PANTHER" id="PTHR35011:SF2">
    <property type="entry name" value="2,3-DIKETO-L-GULONATE TRAP TRANSPORTER SMALL PERMEASE PROTEIN YIAM"/>
    <property type="match status" value="1"/>
</dbReference>
<sequence>MIRFGGRKKVNKVKSVFNKVDRAFMKLEEFLLSFSIILISIMIVGNVFARELFDSGAFYFAYEVSKFAIIITTFLGISYVARKGRHISMSAFYDFAPMKVRKVMMIIINLVTAAVMFVLAYYTYGFVMAEYESNAITTSLQLPRYLMYIFLPIGFFVTGVQFLRNTFVNFTKKAKDKVYLGTDAVDYNDEKDKEVKLEDISSV</sequence>
<comment type="subcellular location">
    <subcellularLocation>
        <location evidence="1">Cell inner membrane</location>
        <topology evidence="1">Multi-pass membrane protein</topology>
    </subcellularLocation>
</comment>
<keyword evidence="6 9" id="KW-1133">Transmembrane helix</keyword>
<feature type="domain" description="Tripartite ATP-independent periplasmic transporters DctQ component" evidence="10">
    <location>
        <begin position="40"/>
        <end position="168"/>
    </location>
</feature>
<evidence type="ECO:0000256" key="9">
    <source>
        <dbReference type="SAM" id="Phobius"/>
    </source>
</evidence>
<comment type="caution">
    <text evidence="11">The sequence shown here is derived from an EMBL/GenBank/DDBJ whole genome shotgun (WGS) entry which is preliminary data.</text>
</comment>
<dbReference type="GO" id="GO:0005886">
    <property type="term" value="C:plasma membrane"/>
    <property type="evidence" value="ECO:0007669"/>
    <property type="project" value="UniProtKB-SubCell"/>
</dbReference>
<proteinExistence type="inferred from homology"/>
<dbReference type="OrthoDB" id="5465095at2"/>
<feature type="transmembrane region" description="Helical" evidence="9">
    <location>
        <begin position="30"/>
        <end position="48"/>
    </location>
</feature>
<keyword evidence="5 9" id="KW-0812">Transmembrane</keyword>
<keyword evidence="4" id="KW-0997">Cell inner membrane</keyword>